<reference evidence="2" key="1">
    <citation type="submission" date="2021-01" db="EMBL/GenBank/DDBJ databases">
        <authorList>
            <person name="Corre E."/>
            <person name="Pelletier E."/>
            <person name="Niang G."/>
            <person name="Scheremetjew M."/>
            <person name="Finn R."/>
            <person name="Kale V."/>
            <person name="Holt S."/>
            <person name="Cochrane G."/>
            <person name="Meng A."/>
            <person name="Brown T."/>
            <person name="Cohen L."/>
        </authorList>
    </citation>
    <scope>NUCLEOTIDE SEQUENCE</scope>
    <source>
        <strain evidence="2">CCAP 955/1</strain>
    </source>
</reference>
<gene>
    <name evidence="2" type="ORF">SELO1098_LOCUS7207</name>
</gene>
<dbReference type="EMBL" id="HBIC01014342">
    <property type="protein sequence ID" value="CAE0278375.1"/>
    <property type="molecule type" value="Transcribed_RNA"/>
</dbReference>
<evidence type="ECO:0000313" key="2">
    <source>
        <dbReference type="EMBL" id="CAE0278375.1"/>
    </source>
</evidence>
<organism evidence="2">
    <name type="scientific">Spumella elongata</name>
    <dbReference type="NCBI Taxonomy" id="89044"/>
    <lineage>
        <taxon>Eukaryota</taxon>
        <taxon>Sar</taxon>
        <taxon>Stramenopiles</taxon>
        <taxon>Ochrophyta</taxon>
        <taxon>Chrysophyceae</taxon>
        <taxon>Chromulinales</taxon>
        <taxon>Chromulinaceae</taxon>
        <taxon>Spumella</taxon>
    </lineage>
</organism>
<dbReference type="AlphaFoldDB" id="A0A7S3GWE1"/>
<accession>A0A7S3GWE1</accession>
<feature type="compositionally biased region" description="Polar residues" evidence="1">
    <location>
        <begin position="41"/>
        <end position="51"/>
    </location>
</feature>
<proteinExistence type="predicted"/>
<sequence>MNVVKVQFEIHDVVREEPKKSAFRRPQSAPFSQRSPEKNKTANSVNTSSKAKQAGIVIESKYVPQHDTPVQHCPLPQKPSSSHHQTRRNPHRTPLSDKPDWNSSLTVPDRDLLIINQDLEVAKFRDSHNFFEDDAAEHHKPEPVLSEFKTRKHMKHLESEEHRDRWVHHSFGAVANDPMPFYKHLHETSGIHDNRWKNDANTTVSFDDWAKPAAKVEKTQEDFQKTFRIHPKPVPLQDIRKQRSIASIDSSYTKAEMQLKGRK</sequence>
<feature type="region of interest" description="Disordered" evidence="1">
    <location>
        <begin position="15"/>
        <end position="103"/>
    </location>
</feature>
<name>A0A7S3GWE1_9STRA</name>
<evidence type="ECO:0000256" key="1">
    <source>
        <dbReference type="SAM" id="MobiDB-lite"/>
    </source>
</evidence>
<protein>
    <submittedName>
        <fullName evidence="2">Uncharacterized protein</fullName>
    </submittedName>
</protein>